<accession>A0A1X2HN92</accession>
<feature type="transmembrane region" description="Helical" evidence="8">
    <location>
        <begin position="196"/>
        <end position="217"/>
    </location>
</feature>
<dbReference type="InterPro" id="IPR004841">
    <property type="entry name" value="AA-permease/SLC12A_dom"/>
</dbReference>
<comment type="caution">
    <text evidence="10">The sequence shown here is derived from an EMBL/GenBank/DDBJ whole genome shotgun (WGS) entry which is preliminary data.</text>
</comment>
<proteinExistence type="predicted"/>
<comment type="subcellular location">
    <subcellularLocation>
        <location evidence="1">Membrane</location>
        <topology evidence="1">Multi-pass membrane protein</topology>
    </subcellularLocation>
</comment>
<keyword evidence="5 8" id="KW-1133">Transmembrane helix</keyword>
<dbReference type="FunCoup" id="A0A1X2HN92">
    <property type="interactions" value="411"/>
</dbReference>
<evidence type="ECO:0000256" key="8">
    <source>
        <dbReference type="SAM" id="Phobius"/>
    </source>
</evidence>
<feature type="transmembrane region" description="Helical" evidence="8">
    <location>
        <begin position="57"/>
        <end position="76"/>
    </location>
</feature>
<keyword evidence="4" id="KW-0029">Amino-acid transport</keyword>
<keyword evidence="11" id="KW-1185">Reference proteome</keyword>
<dbReference type="Gene3D" id="1.20.1740.10">
    <property type="entry name" value="Amino acid/polyamine transporter I"/>
    <property type="match status" value="1"/>
</dbReference>
<evidence type="ECO:0000256" key="6">
    <source>
        <dbReference type="ARBA" id="ARBA00023136"/>
    </source>
</evidence>
<dbReference type="EMBL" id="MCGN01000002">
    <property type="protein sequence ID" value="ORZ00873.1"/>
    <property type="molecule type" value="Genomic_DNA"/>
</dbReference>
<dbReference type="PANTHER" id="PTHR43341:SF1">
    <property type="entry name" value="GENERAL AMINO-ACID PERMEASE GAP1"/>
    <property type="match status" value="1"/>
</dbReference>
<feature type="transmembrane region" description="Helical" evidence="8">
    <location>
        <begin position="319"/>
        <end position="344"/>
    </location>
</feature>
<dbReference type="FunFam" id="1.20.1740.10:FF:000001">
    <property type="entry name" value="Amino acid permease"/>
    <property type="match status" value="1"/>
</dbReference>
<dbReference type="InterPro" id="IPR004840">
    <property type="entry name" value="Amino_acid_permease_CS"/>
</dbReference>
<keyword evidence="3 8" id="KW-0812">Transmembrane</keyword>
<protein>
    <submittedName>
        <fullName evidence="10">Amino acid permease/ SLC12A domain-containing protein</fullName>
    </submittedName>
</protein>
<evidence type="ECO:0000256" key="1">
    <source>
        <dbReference type="ARBA" id="ARBA00004141"/>
    </source>
</evidence>
<dbReference type="InParanoid" id="A0A1X2HN92"/>
<dbReference type="OMA" id="ISGWSYF"/>
<feature type="transmembrane region" description="Helical" evidence="8">
    <location>
        <begin position="377"/>
        <end position="398"/>
    </location>
</feature>
<dbReference type="PIRSF" id="PIRSF006060">
    <property type="entry name" value="AA_transporter"/>
    <property type="match status" value="1"/>
</dbReference>
<evidence type="ECO:0000256" key="3">
    <source>
        <dbReference type="ARBA" id="ARBA00022692"/>
    </source>
</evidence>
<feature type="transmembrane region" description="Helical" evidence="8">
    <location>
        <begin position="485"/>
        <end position="502"/>
    </location>
</feature>
<feature type="transmembrane region" description="Helical" evidence="8">
    <location>
        <begin position="166"/>
        <end position="184"/>
    </location>
</feature>
<evidence type="ECO:0000256" key="7">
    <source>
        <dbReference type="SAM" id="MobiDB-lite"/>
    </source>
</evidence>
<dbReference type="GO" id="GO:0015171">
    <property type="term" value="F:amino acid transmembrane transporter activity"/>
    <property type="evidence" value="ECO:0007669"/>
    <property type="project" value="TreeGrafter"/>
</dbReference>
<name>A0A1X2HN92_SYNRA</name>
<feature type="domain" description="Amino acid permease/ SLC12A" evidence="9">
    <location>
        <begin position="56"/>
        <end position="508"/>
    </location>
</feature>
<reference evidence="10 11" key="1">
    <citation type="submission" date="2016-07" db="EMBL/GenBank/DDBJ databases">
        <title>Pervasive Adenine N6-methylation of Active Genes in Fungi.</title>
        <authorList>
            <consortium name="DOE Joint Genome Institute"/>
            <person name="Mondo S.J."/>
            <person name="Dannebaum R.O."/>
            <person name="Kuo R.C."/>
            <person name="Labutti K."/>
            <person name="Haridas S."/>
            <person name="Kuo A."/>
            <person name="Salamov A."/>
            <person name="Ahrendt S.R."/>
            <person name="Lipzen A."/>
            <person name="Sullivan W."/>
            <person name="Andreopoulos W.B."/>
            <person name="Clum A."/>
            <person name="Lindquist E."/>
            <person name="Daum C."/>
            <person name="Ramamoorthy G.K."/>
            <person name="Gryganskyi A."/>
            <person name="Culley D."/>
            <person name="Magnuson J.K."/>
            <person name="James T.Y."/>
            <person name="O'Malley M.A."/>
            <person name="Stajich J.E."/>
            <person name="Spatafora J.W."/>
            <person name="Visel A."/>
            <person name="Grigoriev I.V."/>
        </authorList>
    </citation>
    <scope>NUCLEOTIDE SEQUENCE [LARGE SCALE GENOMIC DNA]</scope>
    <source>
        <strain evidence="10 11">NRRL 2496</strain>
    </source>
</reference>
<evidence type="ECO:0000256" key="4">
    <source>
        <dbReference type="ARBA" id="ARBA00022970"/>
    </source>
</evidence>
<gene>
    <name evidence="10" type="ORF">BCR43DRAFT_521822</name>
</gene>
<feature type="transmembrane region" description="Helical" evidence="8">
    <location>
        <begin position="410"/>
        <end position="429"/>
    </location>
</feature>
<feature type="transmembrane region" description="Helical" evidence="8">
    <location>
        <begin position="278"/>
        <end position="299"/>
    </location>
</feature>
<evidence type="ECO:0000259" key="9">
    <source>
        <dbReference type="Pfam" id="PF00324"/>
    </source>
</evidence>
<organism evidence="10 11">
    <name type="scientific">Syncephalastrum racemosum</name>
    <name type="common">Filamentous fungus</name>
    <dbReference type="NCBI Taxonomy" id="13706"/>
    <lineage>
        <taxon>Eukaryota</taxon>
        <taxon>Fungi</taxon>
        <taxon>Fungi incertae sedis</taxon>
        <taxon>Mucoromycota</taxon>
        <taxon>Mucoromycotina</taxon>
        <taxon>Mucoromycetes</taxon>
        <taxon>Mucorales</taxon>
        <taxon>Syncephalastraceae</taxon>
        <taxon>Syncephalastrum</taxon>
    </lineage>
</organism>
<dbReference type="Proteomes" id="UP000242180">
    <property type="component" value="Unassembled WGS sequence"/>
</dbReference>
<evidence type="ECO:0000313" key="11">
    <source>
        <dbReference type="Proteomes" id="UP000242180"/>
    </source>
</evidence>
<dbReference type="PANTHER" id="PTHR43341">
    <property type="entry name" value="AMINO ACID PERMEASE"/>
    <property type="match status" value="1"/>
</dbReference>
<dbReference type="GO" id="GO:0016020">
    <property type="term" value="C:membrane"/>
    <property type="evidence" value="ECO:0007669"/>
    <property type="project" value="UniProtKB-SubCell"/>
</dbReference>
<feature type="transmembrane region" description="Helical" evidence="8">
    <location>
        <begin position="450"/>
        <end position="473"/>
    </location>
</feature>
<dbReference type="InterPro" id="IPR050524">
    <property type="entry name" value="APC_YAT"/>
</dbReference>
<feature type="transmembrane region" description="Helical" evidence="8">
    <location>
        <begin position="138"/>
        <end position="160"/>
    </location>
</feature>
<feature type="transmembrane region" description="Helical" evidence="8">
    <location>
        <begin position="82"/>
        <end position="101"/>
    </location>
</feature>
<evidence type="ECO:0000313" key="10">
    <source>
        <dbReference type="EMBL" id="ORZ00873.1"/>
    </source>
</evidence>
<dbReference type="Pfam" id="PF00324">
    <property type="entry name" value="AA_permease"/>
    <property type="match status" value="1"/>
</dbReference>
<feature type="region of interest" description="Disordered" evidence="7">
    <location>
        <begin position="24"/>
        <end position="48"/>
    </location>
</feature>
<feature type="transmembrane region" description="Helical" evidence="8">
    <location>
        <begin position="237"/>
        <end position="257"/>
    </location>
</feature>
<dbReference type="AlphaFoldDB" id="A0A1X2HN92"/>
<dbReference type="OrthoDB" id="3900342at2759"/>
<evidence type="ECO:0000256" key="2">
    <source>
        <dbReference type="ARBA" id="ARBA00022448"/>
    </source>
</evidence>
<dbReference type="PROSITE" id="PS00218">
    <property type="entry name" value="AMINO_ACID_PERMEASE_1"/>
    <property type="match status" value="1"/>
</dbReference>
<keyword evidence="2" id="KW-0813">Transport</keyword>
<sequence length="543" mass="59021">MSFADEKKSPTNVHVDIIEDADRPYNITGKSPSVDEETASSQGGEHSLKRSLKTRHLAMISIGGVIGQGLFLSSGANLAKAGPAGLLIAYCLIGFLVYWIAYQLGEMATYMPISGSFNIYTRRFVDESFGTVIGYNYWACWAIIAAVELTAIPLVLQYWTDKVPDYVWSFIFLVLLFCLNLYGARGWAEAEYWFTIIKILAVIVFLIVGCFTSGGLIGDTTYGFKYWKDPGAFSNGVLGVINALVLAALSVQGSEIVGISAGESANPRRAVPSAVRAVFIRIVLIYICSVFVMGMIIPWNDPHNMQGGSRNVSVSPFTLVFQKAGLAGAAHVMNAVILITFISCGNSAIYVTTRTLCALANEGVAHHKLGYINSRGVPIYALLCSCAVSLVCFLTSFIPGEALFLVLSDISGICGLTVWIGISVSHYRFRKAFLAQGRDLSSLPFLAPGFPYMNGFVLVASVVIILISGWSYFVPPSATGLVGSYAGPILSVLAFCFLKFWTKSKLANLQEIDLVTNARVYTQDDIKDSENRAWYMRVLSAFA</sequence>
<evidence type="ECO:0000256" key="5">
    <source>
        <dbReference type="ARBA" id="ARBA00022989"/>
    </source>
</evidence>
<keyword evidence="6 8" id="KW-0472">Membrane</keyword>
<dbReference type="STRING" id="13706.A0A1X2HN92"/>